<reference evidence="2" key="1">
    <citation type="submission" date="2019-08" db="EMBL/GenBank/DDBJ databases">
        <authorList>
            <person name="Kucharzyk K."/>
            <person name="Murdoch R.W."/>
            <person name="Higgins S."/>
            <person name="Loffler F."/>
        </authorList>
    </citation>
    <scope>NUCLEOTIDE SEQUENCE</scope>
</reference>
<evidence type="ECO:0000313" key="2">
    <source>
        <dbReference type="EMBL" id="MPM30449.1"/>
    </source>
</evidence>
<accession>A0A644YQ58</accession>
<gene>
    <name evidence="2" type="ORF">SDC9_76999</name>
</gene>
<sequence length="382" mass="41447">MNDGADDPTAAVDLARVRKLLQDLAHPSPALVQMVELSQHDPKSGDILLSGEHERHRAGGSKQRGGDEGPARPVRSDDLRGARPMRSLPLLLADYADGMTQVQIAKKQGLHVQTVRRRLIEAGIDTRDQLRALTDEDLRAVRSAKGDAASFRGIARGLGVAHTTVTRSLARRHQAPESPSCTTAARPRTSPTSVRAWRSPWRTTSEIPPDQGKRETQTGPSIEMLGPEPGCLSSTFGNSAPKTKTLVNRLDRGVYEVSRRPEDTAPKDDRGPVVRTVETAQTFLTASEVDALVGDYLAGMSVKALAERYGIHRATVFSHLRRRNVPSRRPGLGIDEKAEAVRLARAGVSMRAIGRRMGVDRKAVRAALVESGLIVDEASDDS</sequence>
<feature type="compositionally biased region" description="Polar residues" evidence="1">
    <location>
        <begin position="177"/>
        <end position="193"/>
    </location>
</feature>
<name>A0A644YQ58_9ZZZZ</name>
<proteinExistence type="predicted"/>
<protein>
    <submittedName>
        <fullName evidence="2">Uncharacterized protein</fullName>
    </submittedName>
</protein>
<feature type="region of interest" description="Disordered" evidence="1">
    <location>
        <begin position="168"/>
        <end position="220"/>
    </location>
</feature>
<dbReference type="EMBL" id="VSSQ01005789">
    <property type="protein sequence ID" value="MPM30449.1"/>
    <property type="molecule type" value="Genomic_DNA"/>
</dbReference>
<feature type="compositionally biased region" description="Basic and acidic residues" evidence="1">
    <location>
        <begin position="64"/>
        <end position="81"/>
    </location>
</feature>
<feature type="region of interest" description="Disordered" evidence="1">
    <location>
        <begin position="33"/>
        <end position="82"/>
    </location>
</feature>
<comment type="caution">
    <text evidence="2">The sequence shown here is derived from an EMBL/GenBank/DDBJ whole genome shotgun (WGS) entry which is preliminary data.</text>
</comment>
<dbReference type="Gene3D" id="1.10.10.60">
    <property type="entry name" value="Homeodomain-like"/>
    <property type="match status" value="2"/>
</dbReference>
<dbReference type="AlphaFoldDB" id="A0A644YQ58"/>
<evidence type="ECO:0000256" key="1">
    <source>
        <dbReference type="SAM" id="MobiDB-lite"/>
    </source>
</evidence>
<organism evidence="2">
    <name type="scientific">bioreactor metagenome</name>
    <dbReference type="NCBI Taxonomy" id="1076179"/>
    <lineage>
        <taxon>unclassified sequences</taxon>
        <taxon>metagenomes</taxon>
        <taxon>ecological metagenomes</taxon>
    </lineage>
</organism>